<accession>A0A392VD13</accession>
<evidence type="ECO:0000313" key="2">
    <source>
        <dbReference type="Proteomes" id="UP000265520"/>
    </source>
</evidence>
<dbReference type="EMBL" id="LXQA011113624">
    <property type="protein sequence ID" value="MCI85362.1"/>
    <property type="molecule type" value="Genomic_DNA"/>
</dbReference>
<name>A0A392VD13_9FABA</name>
<dbReference type="Proteomes" id="UP000265520">
    <property type="component" value="Unassembled WGS sequence"/>
</dbReference>
<evidence type="ECO:0000313" key="1">
    <source>
        <dbReference type="EMBL" id="MCI85362.1"/>
    </source>
</evidence>
<dbReference type="AlphaFoldDB" id="A0A392VD13"/>
<organism evidence="1 2">
    <name type="scientific">Trifolium medium</name>
    <dbReference type="NCBI Taxonomy" id="97028"/>
    <lineage>
        <taxon>Eukaryota</taxon>
        <taxon>Viridiplantae</taxon>
        <taxon>Streptophyta</taxon>
        <taxon>Embryophyta</taxon>
        <taxon>Tracheophyta</taxon>
        <taxon>Spermatophyta</taxon>
        <taxon>Magnoliopsida</taxon>
        <taxon>eudicotyledons</taxon>
        <taxon>Gunneridae</taxon>
        <taxon>Pentapetalae</taxon>
        <taxon>rosids</taxon>
        <taxon>fabids</taxon>
        <taxon>Fabales</taxon>
        <taxon>Fabaceae</taxon>
        <taxon>Papilionoideae</taxon>
        <taxon>50 kb inversion clade</taxon>
        <taxon>NPAAA clade</taxon>
        <taxon>Hologalegina</taxon>
        <taxon>IRL clade</taxon>
        <taxon>Trifolieae</taxon>
        <taxon>Trifolium</taxon>
    </lineage>
</organism>
<keyword evidence="2" id="KW-1185">Reference proteome</keyword>
<proteinExistence type="predicted"/>
<comment type="caution">
    <text evidence="1">The sequence shown here is derived from an EMBL/GenBank/DDBJ whole genome shotgun (WGS) entry which is preliminary data.</text>
</comment>
<reference evidence="1 2" key="1">
    <citation type="journal article" date="2018" name="Front. Plant Sci.">
        <title>Red Clover (Trifolium pratense) and Zigzag Clover (T. medium) - A Picture of Genomic Similarities and Differences.</title>
        <authorList>
            <person name="Dluhosova J."/>
            <person name="Istvanek J."/>
            <person name="Nedelnik J."/>
            <person name="Repkova J."/>
        </authorList>
    </citation>
    <scope>NUCLEOTIDE SEQUENCE [LARGE SCALE GENOMIC DNA]</scope>
    <source>
        <strain evidence="2">cv. 10/8</strain>
        <tissue evidence="1">Leaf</tissue>
    </source>
</reference>
<protein>
    <submittedName>
        <fullName evidence="1">Uncharacterized protein</fullName>
    </submittedName>
</protein>
<sequence>MDILCKLLSNAVMANKPEIAEAEAIGMLEVLKWLHTSY</sequence>
<feature type="non-terminal residue" evidence="1">
    <location>
        <position position="38"/>
    </location>
</feature>